<evidence type="ECO:0000256" key="5">
    <source>
        <dbReference type="ARBA" id="ARBA00022840"/>
    </source>
</evidence>
<dbReference type="GO" id="GO:0005524">
    <property type="term" value="F:ATP binding"/>
    <property type="evidence" value="ECO:0007669"/>
    <property type="project" value="UniProtKB-KW"/>
</dbReference>
<feature type="binding site" evidence="9">
    <location>
        <position position="251"/>
    </location>
    <ligand>
        <name>ATP</name>
        <dbReference type="ChEBI" id="CHEBI:30616"/>
    </ligand>
</feature>
<dbReference type="NCBIfam" id="TIGR01536">
    <property type="entry name" value="asn_synth_AEB"/>
    <property type="match status" value="1"/>
</dbReference>
<feature type="binding site" evidence="9">
    <location>
        <position position="91"/>
    </location>
    <ligand>
        <name>L-glutamine</name>
        <dbReference type="ChEBI" id="CHEBI:58359"/>
    </ligand>
</feature>
<dbReference type="Pfam" id="PF00733">
    <property type="entry name" value="Asn_synthase"/>
    <property type="match status" value="1"/>
</dbReference>
<dbReference type="GO" id="GO:0004066">
    <property type="term" value="F:asparagine synthase (glutamine-hydrolyzing) activity"/>
    <property type="evidence" value="ECO:0007669"/>
    <property type="project" value="UniProtKB-EC"/>
</dbReference>
<keyword evidence="13" id="KW-1185">Reference proteome</keyword>
<dbReference type="PROSITE" id="PS51278">
    <property type="entry name" value="GATASE_TYPE_2"/>
    <property type="match status" value="1"/>
</dbReference>
<keyword evidence="8" id="KW-0028">Amino-acid biosynthesis</keyword>
<dbReference type="SUPFAM" id="SSF56235">
    <property type="entry name" value="N-terminal nucleophile aminohydrolases (Ntn hydrolases)"/>
    <property type="match status" value="1"/>
</dbReference>
<evidence type="ECO:0000256" key="4">
    <source>
        <dbReference type="ARBA" id="ARBA00022741"/>
    </source>
</evidence>
<feature type="binding site" evidence="9">
    <location>
        <begin position="353"/>
        <end position="354"/>
    </location>
    <ligand>
        <name>ATP</name>
        <dbReference type="ChEBI" id="CHEBI:30616"/>
    </ligand>
</feature>
<dbReference type="InterPro" id="IPR051786">
    <property type="entry name" value="ASN_synthetase/amidase"/>
</dbReference>
<dbReference type="OrthoDB" id="9763290at2"/>
<dbReference type="InterPro" id="IPR014729">
    <property type="entry name" value="Rossmann-like_a/b/a_fold"/>
</dbReference>
<organism evidence="12 13">
    <name type="scientific">Candidatus Marinarcus aquaticus</name>
    <dbReference type="NCBI Taxonomy" id="2044504"/>
    <lineage>
        <taxon>Bacteria</taxon>
        <taxon>Pseudomonadati</taxon>
        <taxon>Campylobacterota</taxon>
        <taxon>Epsilonproteobacteria</taxon>
        <taxon>Campylobacterales</taxon>
        <taxon>Arcobacteraceae</taxon>
        <taxon>Candidatus Marinarcus</taxon>
    </lineage>
</organism>
<evidence type="ECO:0000313" key="13">
    <source>
        <dbReference type="Proteomes" id="UP000290657"/>
    </source>
</evidence>
<dbReference type="RefSeq" id="WP_128996666.1">
    <property type="nucleotide sequence ID" value="NZ_PDKN01000007.1"/>
</dbReference>
<keyword evidence="6 8" id="KW-0315">Glutamine amidotransferase</keyword>
<feature type="active site" description="For GATase activity" evidence="8">
    <location>
        <position position="2"/>
    </location>
</feature>
<dbReference type="CDD" id="cd01991">
    <property type="entry name" value="Asn_synthase_B_C"/>
    <property type="match status" value="1"/>
</dbReference>
<dbReference type="EC" id="6.3.5.4" evidence="3"/>
<dbReference type="Gene3D" id="3.60.20.10">
    <property type="entry name" value="Glutamine Phosphoribosylpyrophosphate, subunit 1, domain 1"/>
    <property type="match status" value="1"/>
</dbReference>
<evidence type="ECO:0000256" key="1">
    <source>
        <dbReference type="ARBA" id="ARBA00005187"/>
    </source>
</evidence>
<comment type="catalytic activity">
    <reaction evidence="7">
        <text>L-aspartate + L-glutamine + ATP + H2O = L-asparagine + L-glutamate + AMP + diphosphate + H(+)</text>
        <dbReference type="Rhea" id="RHEA:12228"/>
        <dbReference type="ChEBI" id="CHEBI:15377"/>
        <dbReference type="ChEBI" id="CHEBI:15378"/>
        <dbReference type="ChEBI" id="CHEBI:29985"/>
        <dbReference type="ChEBI" id="CHEBI:29991"/>
        <dbReference type="ChEBI" id="CHEBI:30616"/>
        <dbReference type="ChEBI" id="CHEBI:33019"/>
        <dbReference type="ChEBI" id="CHEBI:58048"/>
        <dbReference type="ChEBI" id="CHEBI:58359"/>
        <dbReference type="ChEBI" id="CHEBI:456215"/>
        <dbReference type="EC" id="6.3.5.4"/>
    </reaction>
</comment>
<comment type="caution">
    <text evidence="12">The sequence shown here is derived from an EMBL/GenBank/DDBJ whole genome shotgun (WGS) entry which is preliminary data.</text>
</comment>
<dbReference type="EMBL" id="PDKN01000007">
    <property type="protein sequence ID" value="RXJ55382.1"/>
    <property type="molecule type" value="Genomic_DNA"/>
</dbReference>
<feature type="site" description="Important for beta-aspartyl-AMP intermediate formation" evidence="10">
    <location>
        <position position="355"/>
    </location>
</feature>
<evidence type="ECO:0000259" key="11">
    <source>
        <dbReference type="PROSITE" id="PS51278"/>
    </source>
</evidence>
<name>A0A4Q0XP79_9BACT</name>
<reference evidence="12 13" key="1">
    <citation type="submission" date="2017-10" db="EMBL/GenBank/DDBJ databases">
        <title>Genomics of the genus Arcobacter.</title>
        <authorList>
            <person name="Perez-Cataluna A."/>
            <person name="Figueras M.J."/>
        </authorList>
    </citation>
    <scope>NUCLEOTIDE SEQUENCE [LARGE SCALE GENOMIC DNA]</scope>
    <source>
        <strain evidence="12 13">CECT 8987</strain>
    </source>
</reference>
<dbReference type="GO" id="GO:0006529">
    <property type="term" value="P:asparagine biosynthetic process"/>
    <property type="evidence" value="ECO:0007669"/>
    <property type="project" value="UniProtKB-KW"/>
</dbReference>
<dbReference type="AlphaFoldDB" id="A0A4Q0XP79"/>
<dbReference type="PIRSF" id="PIRSF001589">
    <property type="entry name" value="Asn_synthetase_glu-h"/>
    <property type="match status" value="1"/>
</dbReference>
<protein>
    <recommendedName>
        <fullName evidence="3">asparagine synthase (glutamine-hydrolyzing)</fullName>
        <ecNumber evidence="3">6.3.5.4</ecNumber>
    </recommendedName>
</protein>
<evidence type="ECO:0000256" key="7">
    <source>
        <dbReference type="ARBA" id="ARBA00048741"/>
    </source>
</evidence>
<sequence length="596" mass="69454">MCGILLEVGKSSEKNFRKALDTLHHRGPDATDVWINNSVKMGHKRLAIIDLEERSNQPMKFEEYTIVFNGEIYNFKDLKKKFSFNCQTKSDTEVLLHLYKKFGHKMLDHLNGMFAFCIYDSNKEEFFIARDRFGKKPLYYSSLKGFMVSSEIKAILALLQTTPSLNKIAMQQFFSFQSSLPPYTFFEGIYKLEAGTYGIYKNNNLTIKRYYKAGEKELLNISEKEALLNIEELLFDSVQKRLVGDEEVASLLSGGIDSSLVSAIYAKVSGKKINTFSIGYDEYLHYDELNEAKEASQHIGSIHHELRIGRKDYINIMETVLTHFDEPMGDSASFPTYLISKMIHEKGIKTSLSGEGSDEIFLGYDNYFHMAQFYSMNNELSSNSKSLLKNYLDNNQNLSRSWEYLNRVCNNEQIFYSGGETFTKMQLDKLQTESCFDVREKHPYENDPYLWMSKVDLKIWIAEVLMSKIDRMSMANSLELRAPFLDYRLVDYMLSLPGHLRAGDTNKYLLKKIASKYIPTSIVNRRKKGFSSPFIEWLYAEYDKEILTLMLKVANESGLFHSEFIKYLYLEGKEGRFKQHIWSLYLFCRWYQKVFM</sequence>
<dbReference type="Pfam" id="PF13537">
    <property type="entry name" value="GATase_7"/>
    <property type="match status" value="1"/>
</dbReference>
<dbReference type="InterPro" id="IPR006426">
    <property type="entry name" value="Asn_synth_AEB"/>
</dbReference>
<dbReference type="CDD" id="cd00712">
    <property type="entry name" value="AsnB"/>
    <property type="match status" value="1"/>
</dbReference>
<dbReference type="PANTHER" id="PTHR43284:SF1">
    <property type="entry name" value="ASPARAGINE SYNTHETASE"/>
    <property type="match status" value="1"/>
</dbReference>
<evidence type="ECO:0000256" key="8">
    <source>
        <dbReference type="PIRSR" id="PIRSR001589-1"/>
    </source>
</evidence>
<evidence type="ECO:0000256" key="2">
    <source>
        <dbReference type="ARBA" id="ARBA00005752"/>
    </source>
</evidence>
<dbReference type="InterPro" id="IPR029055">
    <property type="entry name" value="Ntn_hydrolases_N"/>
</dbReference>
<gene>
    <name evidence="12" type="primary">asnB</name>
    <name evidence="12" type="ORF">CRV04_09765</name>
</gene>
<dbReference type="InterPro" id="IPR001962">
    <property type="entry name" value="Asn_synthase"/>
</dbReference>
<evidence type="ECO:0000256" key="3">
    <source>
        <dbReference type="ARBA" id="ARBA00012737"/>
    </source>
</evidence>
<dbReference type="GO" id="GO:0005829">
    <property type="term" value="C:cytosol"/>
    <property type="evidence" value="ECO:0007669"/>
    <property type="project" value="TreeGrafter"/>
</dbReference>
<feature type="domain" description="Glutamine amidotransferase type-2" evidence="11">
    <location>
        <begin position="2"/>
        <end position="203"/>
    </location>
</feature>
<dbReference type="InterPro" id="IPR017932">
    <property type="entry name" value="GATase_2_dom"/>
</dbReference>
<evidence type="ECO:0000313" key="12">
    <source>
        <dbReference type="EMBL" id="RXJ55382.1"/>
    </source>
</evidence>
<feature type="binding site" evidence="9">
    <location>
        <position position="278"/>
    </location>
    <ligand>
        <name>ATP</name>
        <dbReference type="ChEBI" id="CHEBI:30616"/>
    </ligand>
</feature>
<evidence type="ECO:0000256" key="6">
    <source>
        <dbReference type="ARBA" id="ARBA00022962"/>
    </source>
</evidence>
<comment type="similarity">
    <text evidence="2">Belongs to the asparagine synthetase family.</text>
</comment>
<keyword evidence="5 9" id="KW-0067">ATP-binding</keyword>
<dbReference type="PANTHER" id="PTHR43284">
    <property type="entry name" value="ASPARAGINE SYNTHETASE (GLUTAMINE-HYDROLYZING)"/>
    <property type="match status" value="1"/>
</dbReference>
<comment type="pathway">
    <text evidence="1">Amino-acid biosynthesis; L-asparagine biosynthesis; L-asparagine from L-aspartate (L-Gln route): step 1/1.</text>
</comment>
<accession>A0A4Q0XP79</accession>
<evidence type="ECO:0000256" key="9">
    <source>
        <dbReference type="PIRSR" id="PIRSR001589-2"/>
    </source>
</evidence>
<keyword evidence="8" id="KW-0061">Asparagine biosynthesis</keyword>
<dbReference type="SUPFAM" id="SSF52402">
    <property type="entry name" value="Adenine nucleotide alpha hydrolases-like"/>
    <property type="match status" value="1"/>
</dbReference>
<dbReference type="Gene3D" id="3.40.50.620">
    <property type="entry name" value="HUPs"/>
    <property type="match status" value="2"/>
</dbReference>
<dbReference type="Proteomes" id="UP000290657">
    <property type="component" value="Unassembled WGS sequence"/>
</dbReference>
<keyword evidence="4 9" id="KW-0547">Nucleotide-binding</keyword>
<evidence type="ECO:0000256" key="10">
    <source>
        <dbReference type="PIRSR" id="PIRSR001589-3"/>
    </source>
</evidence>
<dbReference type="InterPro" id="IPR033738">
    <property type="entry name" value="AsnB_N"/>
</dbReference>
<proteinExistence type="inferred from homology"/>